<dbReference type="EMBL" id="BMVP01000034">
    <property type="protein sequence ID" value="GHB86243.1"/>
    <property type="molecule type" value="Genomic_DNA"/>
</dbReference>
<proteinExistence type="inferred from homology"/>
<dbReference type="InterPro" id="IPR029058">
    <property type="entry name" value="AB_hydrolase_fold"/>
</dbReference>
<dbReference type="InterPro" id="IPR020802">
    <property type="entry name" value="TesA-like"/>
</dbReference>
<reference evidence="5" key="1">
    <citation type="journal article" date="2019" name="Int. J. Syst. Evol. Microbiol.">
        <title>The Global Catalogue of Microorganisms (GCM) 10K type strain sequencing project: providing services to taxonomists for standard genome sequencing and annotation.</title>
        <authorList>
            <consortium name="The Broad Institute Genomics Platform"/>
            <consortium name="The Broad Institute Genome Sequencing Center for Infectious Disease"/>
            <person name="Wu L."/>
            <person name="Ma J."/>
        </authorList>
    </citation>
    <scope>NUCLEOTIDE SEQUENCE [LARGE SCALE GENOMIC DNA]</scope>
    <source>
        <strain evidence="5">JCM 4738</strain>
    </source>
</reference>
<dbReference type="GO" id="GO:0016787">
    <property type="term" value="F:hydrolase activity"/>
    <property type="evidence" value="ECO:0007669"/>
    <property type="project" value="UniProtKB-KW"/>
</dbReference>
<keyword evidence="5" id="KW-1185">Reference proteome</keyword>
<dbReference type="InterPro" id="IPR001031">
    <property type="entry name" value="Thioesterase"/>
</dbReference>
<keyword evidence="2 4" id="KW-0378">Hydrolase</keyword>
<evidence type="ECO:0000313" key="4">
    <source>
        <dbReference type="EMBL" id="GHB86243.1"/>
    </source>
</evidence>
<sequence length="266" mass="28548">MNGLDRATRATGSLWLRRFDAGPPAPDAPVLLMLPHAGGSAAYYRPFSPALSAHAEVLIAQYPGRQERIEEPVPGSIGALADGVEEALRPWRGRPLTVFGHSMGALVGYELTRRLERAGAPPLGLVLSGRRSALLQLEEDVHLRGDDALIATLTALAGTDARLLADPAFREMILPALRGDYKAVETYRHQPGPPLRTPVSVLTGESDPRVGVPEAMAWRELTEGAFTFRSFPGGHFYLNEQREAVTRAVIEDLAAFTAAARAGSAG</sequence>
<dbReference type="PANTHER" id="PTHR11487:SF0">
    <property type="entry name" value="S-ACYL FATTY ACID SYNTHASE THIOESTERASE, MEDIUM CHAIN"/>
    <property type="match status" value="1"/>
</dbReference>
<accession>A0ABQ3F5S5</accession>
<dbReference type="RefSeq" id="WP_308433706.1">
    <property type="nucleotide sequence ID" value="NZ_BMVP01000034.1"/>
</dbReference>
<name>A0ABQ3F5S5_9ACTN</name>
<evidence type="ECO:0000256" key="1">
    <source>
        <dbReference type="ARBA" id="ARBA00007169"/>
    </source>
</evidence>
<feature type="domain" description="Thioesterase TesA-like" evidence="3">
    <location>
        <begin position="35"/>
        <end position="253"/>
    </location>
</feature>
<dbReference type="SMART" id="SM00824">
    <property type="entry name" value="PKS_TE"/>
    <property type="match status" value="1"/>
</dbReference>
<evidence type="ECO:0000313" key="5">
    <source>
        <dbReference type="Proteomes" id="UP000642673"/>
    </source>
</evidence>
<evidence type="ECO:0000259" key="3">
    <source>
        <dbReference type="SMART" id="SM00824"/>
    </source>
</evidence>
<comment type="caution">
    <text evidence="4">The sequence shown here is derived from an EMBL/GenBank/DDBJ whole genome shotgun (WGS) entry which is preliminary data.</text>
</comment>
<gene>
    <name evidence="4" type="primary">rifR</name>
    <name evidence="4" type="ORF">GCM10010347_66510</name>
</gene>
<dbReference type="Proteomes" id="UP000642673">
    <property type="component" value="Unassembled WGS sequence"/>
</dbReference>
<comment type="similarity">
    <text evidence="1">Belongs to the thioesterase family.</text>
</comment>
<dbReference type="SUPFAM" id="SSF53474">
    <property type="entry name" value="alpha/beta-Hydrolases"/>
    <property type="match status" value="1"/>
</dbReference>
<protein>
    <submittedName>
        <fullName evidence="4">Oleoyl-ACP hydrolase</fullName>
    </submittedName>
</protein>
<dbReference type="PANTHER" id="PTHR11487">
    <property type="entry name" value="THIOESTERASE"/>
    <property type="match status" value="1"/>
</dbReference>
<dbReference type="Pfam" id="PF00975">
    <property type="entry name" value="Thioesterase"/>
    <property type="match status" value="1"/>
</dbReference>
<organism evidence="4 5">
    <name type="scientific">Streptomyces cirratus</name>
    <dbReference type="NCBI Taxonomy" id="68187"/>
    <lineage>
        <taxon>Bacteria</taxon>
        <taxon>Bacillati</taxon>
        <taxon>Actinomycetota</taxon>
        <taxon>Actinomycetes</taxon>
        <taxon>Kitasatosporales</taxon>
        <taxon>Streptomycetaceae</taxon>
        <taxon>Streptomyces</taxon>
    </lineage>
</organism>
<evidence type="ECO:0000256" key="2">
    <source>
        <dbReference type="ARBA" id="ARBA00022801"/>
    </source>
</evidence>
<dbReference type="InterPro" id="IPR012223">
    <property type="entry name" value="TEII"/>
</dbReference>
<dbReference type="Gene3D" id="3.40.50.1820">
    <property type="entry name" value="alpha/beta hydrolase"/>
    <property type="match status" value="1"/>
</dbReference>